<dbReference type="RefSeq" id="WP_111333792.1">
    <property type="nucleotide sequence ID" value="NZ_CP030032.1"/>
</dbReference>
<reference evidence="3 4" key="1">
    <citation type="submission" date="2018-06" db="EMBL/GenBank/DDBJ databases">
        <title>Lujinxingia sediminis gen. nov. sp. nov., a new facultative anaerobic member of the class Deltaproteobacteria, and proposal of Lujinxingaceae fam. nov.</title>
        <authorList>
            <person name="Guo L.-Y."/>
            <person name="Li C.-M."/>
            <person name="Wang S."/>
            <person name="Du Z.-J."/>
        </authorList>
    </citation>
    <scope>NUCLEOTIDE SEQUENCE [LARGE SCALE GENOMIC DNA]</scope>
    <source>
        <strain evidence="3 4">FA350</strain>
    </source>
</reference>
<dbReference type="Gene3D" id="3.40.50.1170">
    <property type="entry name" value="L-asparaginase, N-terminal domain"/>
    <property type="match status" value="1"/>
</dbReference>
<dbReference type="CDD" id="cd08963">
    <property type="entry name" value="L-asparaginase_I"/>
    <property type="match status" value="1"/>
</dbReference>
<dbReference type="PROSITE" id="PS51732">
    <property type="entry name" value="ASN_GLN_ASE_3"/>
    <property type="match status" value="1"/>
</dbReference>
<dbReference type="PANTHER" id="PTHR11707:SF28">
    <property type="entry name" value="60 KDA LYSOPHOSPHOLIPASE"/>
    <property type="match status" value="1"/>
</dbReference>
<dbReference type="InterPro" id="IPR041725">
    <property type="entry name" value="L-asparaginase_I"/>
</dbReference>
<dbReference type="EMBL" id="CP030032">
    <property type="protein sequence ID" value="AWV89350.1"/>
    <property type="molecule type" value="Genomic_DNA"/>
</dbReference>
<feature type="domain" description="Asparaginase/glutaminase C-terminal" evidence="2">
    <location>
        <begin position="201"/>
        <end position="314"/>
    </location>
</feature>
<gene>
    <name evidence="3" type="ORF">DN745_08375</name>
</gene>
<dbReference type="Proteomes" id="UP000249799">
    <property type="component" value="Chromosome"/>
</dbReference>
<dbReference type="InterPro" id="IPR027474">
    <property type="entry name" value="L-asparaginase_N"/>
</dbReference>
<dbReference type="PROSITE" id="PS00917">
    <property type="entry name" value="ASN_GLN_ASE_2"/>
    <property type="match status" value="1"/>
</dbReference>
<evidence type="ECO:0000313" key="4">
    <source>
        <dbReference type="Proteomes" id="UP000249799"/>
    </source>
</evidence>
<protein>
    <submittedName>
        <fullName evidence="3">Asparaginase</fullName>
    </submittedName>
</protein>
<dbReference type="AlphaFoldDB" id="A0A2Z4FKE1"/>
<dbReference type="InterPro" id="IPR006034">
    <property type="entry name" value="Asparaginase/glutaminase-like"/>
</dbReference>
<dbReference type="PRINTS" id="PR00139">
    <property type="entry name" value="ASNGLNASE"/>
</dbReference>
<feature type="domain" description="L-asparaginase N-terminal" evidence="1">
    <location>
        <begin position="3"/>
        <end position="180"/>
    </location>
</feature>
<dbReference type="Pfam" id="PF17763">
    <property type="entry name" value="Asparaginase_C"/>
    <property type="match status" value="1"/>
</dbReference>
<dbReference type="InterPro" id="IPR037152">
    <property type="entry name" value="L-asparaginase_N_sf"/>
</dbReference>
<dbReference type="PIRSF" id="PIRSF001220">
    <property type="entry name" value="L-ASNase_gatD"/>
    <property type="match status" value="1"/>
</dbReference>
<dbReference type="SUPFAM" id="SSF53774">
    <property type="entry name" value="Glutaminase/Asparaginase"/>
    <property type="match status" value="1"/>
</dbReference>
<proteinExistence type="predicted"/>
<name>A0A2Z4FKE1_9DELT</name>
<dbReference type="PANTHER" id="PTHR11707">
    <property type="entry name" value="L-ASPARAGINASE"/>
    <property type="match status" value="1"/>
</dbReference>
<dbReference type="Gene3D" id="3.40.50.40">
    <property type="match status" value="1"/>
</dbReference>
<dbReference type="PIRSF" id="PIRSF500176">
    <property type="entry name" value="L_ASNase"/>
    <property type="match status" value="1"/>
</dbReference>
<dbReference type="KEGG" id="bsed:DN745_08375"/>
<dbReference type="InterPro" id="IPR027473">
    <property type="entry name" value="L-asparaginase_C"/>
</dbReference>
<dbReference type="Pfam" id="PF00710">
    <property type="entry name" value="Asparaginase"/>
    <property type="match status" value="1"/>
</dbReference>
<dbReference type="InterPro" id="IPR040919">
    <property type="entry name" value="Asparaginase_C"/>
</dbReference>
<keyword evidence="4" id="KW-1185">Reference proteome</keyword>
<organism evidence="3 4">
    <name type="scientific">Bradymonas sediminis</name>
    <dbReference type="NCBI Taxonomy" id="1548548"/>
    <lineage>
        <taxon>Bacteria</taxon>
        <taxon>Deltaproteobacteria</taxon>
        <taxon>Bradymonadales</taxon>
        <taxon>Bradymonadaceae</taxon>
        <taxon>Bradymonas</taxon>
    </lineage>
</organism>
<dbReference type="SFLD" id="SFLDS00057">
    <property type="entry name" value="Glutaminase/Asparaginase"/>
    <property type="match status" value="1"/>
</dbReference>
<dbReference type="OrthoDB" id="9788068at2"/>
<dbReference type="InterPro" id="IPR027475">
    <property type="entry name" value="Asparaginase/glutaminase_AS2"/>
</dbReference>
<evidence type="ECO:0000259" key="1">
    <source>
        <dbReference type="Pfam" id="PF00710"/>
    </source>
</evidence>
<sequence>MKRVLLLHTGGTLGMTGPPLLPDAYSGVLTEAVPELEKIAQLDTRIVLNLDSSDLGPTHWTLLCDEITTHYDDYDGFVIVHGTDTMAYTAGALAFALVGLDKPVILTGAQRPLASLRTDARRNLVDAVEMATRDVPEVAICFDGLLLRGCCSTKSNARDYRAFDSPGIPALAKLGVDIDLGEHIRRPRVPFAPDARFEEQVLAINMTPGFQPQMLEMLLGMPQPPHGVIIAGFGSGTVPREKGSLAPAVKRATEMGIEVLVITQCYGTVDLDLYQNSRQLAEAGAISGGRMTLEAAVPKLMHALALYPDPHAQREERCAYLQRNIAGELD</sequence>
<dbReference type="InterPro" id="IPR036152">
    <property type="entry name" value="Asp/glu_Ase-like_sf"/>
</dbReference>
<dbReference type="GO" id="GO:0004067">
    <property type="term" value="F:asparaginase activity"/>
    <property type="evidence" value="ECO:0007669"/>
    <property type="project" value="UniProtKB-UniRule"/>
</dbReference>
<dbReference type="SMART" id="SM00870">
    <property type="entry name" value="Asparaginase"/>
    <property type="match status" value="1"/>
</dbReference>
<accession>A0A2Z4FKE1</accession>
<evidence type="ECO:0000259" key="2">
    <source>
        <dbReference type="Pfam" id="PF17763"/>
    </source>
</evidence>
<evidence type="ECO:0000313" key="3">
    <source>
        <dbReference type="EMBL" id="AWV89350.1"/>
    </source>
</evidence>